<keyword evidence="1" id="KW-0732">Signal</keyword>
<dbReference type="EMBL" id="VUNS01000006">
    <property type="protein sequence ID" value="MST96937.1"/>
    <property type="molecule type" value="Genomic_DNA"/>
</dbReference>
<accession>A0A844G042</accession>
<evidence type="ECO:0000256" key="2">
    <source>
        <dbReference type="ARBA" id="ARBA00023136"/>
    </source>
</evidence>
<comment type="caution">
    <text evidence="5">The sequence shown here is derived from an EMBL/GenBank/DDBJ whole genome shotgun (WGS) entry which is preliminary data.</text>
</comment>
<dbReference type="SUPFAM" id="SSF48452">
    <property type="entry name" value="TPR-like"/>
    <property type="match status" value="1"/>
</dbReference>
<evidence type="ECO:0000313" key="5">
    <source>
        <dbReference type="EMBL" id="MST96937.1"/>
    </source>
</evidence>
<protein>
    <submittedName>
        <fullName evidence="5">Outer membrane protein assembly factor BamD</fullName>
    </submittedName>
</protein>
<gene>
    <name evidence="5" type="primary">bamD</name>
    <name evidence="5" type="ORF">FYJ85_07730</name>
</gene>
<evidence type="ECO:0000256" key="3">
    <source>
        <dbReference type="ARBA" id="ARBA00023237"/>
    </source>
</evidence>
<dbReference type="InterPro" id="IPR011990">
    <property type="entry name" value="TPR-like_helical_dom_sf"/>
</dbReference>
<name>A0A844G042_9BACT</name>
<proteinExistence type="predicted"/>
<sequence length="367" mass="42176">MDNCRRWMLVAVFLVGSFALRADDREATDSYRLGREAYEKEDYRTASKRFEDAELYADSAVVKSNALRARIAALQMCGLPYQEFEAIERMLTEYPEYADFVSLIDREYALAKMYDDGVREPAFWSLRWIPWLVGDDKSIEIYRKALERAPFSERAPQARLRLAYLLDQKGEVKESLAELRRIIQEFPDSPECELAYLALGNGLFELSRRGDGDARYAREAYDVFREFQNKYPDAPENDFVRTILAQSRDIQAERLLTIADFYESSGRREAAERYLARILKEFPDTGAAADSERRLVELDKSFVPDDFQVGAEPRLQRYPAYKLPEESGKLLIVPGRGNRKYLLPVYDLGLGKKDDPPAVATGKGEAK</sequence>
<dbReference type="AlphaFoldDB" id="A0A844G042"/>
<feature type="domain" description="Outer membrane lipoprotein BamD-like" evidence="4">
    <location>
        <begin position="140"/>
        <end position="297"/>
    </location>
</feature>
<dbReference type="NCBIfam" id="TIGR03302">
    <property type="entry name" value="OM_YfiO"/>
    <property type="match status" value="1"/>
</dbReference>
<organism evidence="5 6">
    <name type="scientific">Victivallis lenta</name>
    <dbReference type="NCBI Taxonomy" id="2606640"/>
    <lineage>
        <taxon>Bacteria</taxon>
        <taxon>Pseudomonadati</taxon>
        <taxon>Lentisphaerota</taxon>
        <taxon>Lentisphaeria</taxon>
        <taxon>Victivallales</taxon>
        <taxon>Victivallaceae</taxon>
        <taxon>Victivallis</taxon>
    </lineage>
</organism>
<keyword evidence="6" id="KW-1185">Reference proteome</keyword>
<dbReference type="Pfam" id="PF13525">
    <property type="entry name" value="YfiO"/>
    <property type="match status" value="1"/>
</dbReference>
<dbReference type="InterPro" id="IPR017689">
    <property type="entry name" value="BamD"/>
</dbReference>
<dbReference type="RefSeq" id="WP_106052786.1">
    <property type="nucleotide sequence ID" value="NZ_CALXOB010000030.1"/>
</dbReference>
<keyword evidence="2" id="KW-0472">Membrane</keyword>
<evidence type="ECO:0000313" key="6">
    <source>
        <dbReference type="Proteomes" id="UP000435649"/>
    </source>
</evidence>
<dbReference type="Proteomes" id="UP000435649">
    <property type="component" value="Unassembled WGS sequence"/>
</dbReference>
<dbReference type="InterPro" id="IPR039565">
    <property type="entry name" value="BamD-like"/>
</dbReference>
<keyword evidence="3" id="KW-0998">Cell outer membrane</keyword>
<evidence type="ECO:0000259" key="4">
    <source>
        <dbReference type="Pfam" id="PF13525"/>
    </source>
</evidence>
<evidence type="ECO:0000256" key="1">
    <source>
        <dbReference type="ARBA" id="ARBA00022729"/>
    </source>
</evidence>
<reference evidence="5 6" key="1">
    <citation type="submission" date="2019-08" db="EMBL/GenBank/DDBJ databases">
        <title>In-depth cultivation of the pig gut microbiome towards novel bacterial diversity and tailored functional studies.</title>
        <authorList>
            <person name="Wylensek D."/>
            <person name="Hitch T.C.A."/>
            <person name="Clavel T."/>
        </authorList>
    </citation>
    <scope>NUCLEOTIDE SEQUENCE [LARGE SCALE GENOMIC DNA]</scope>
    <source>
        <strain evidence="5 6">BBE-744-WT-12</strain>
    </source>
</reference>
<dbReference type="Gene3D" id="1.25.40.10">
    <property type="entry name" value="Tetratricopeptide repeat domain"/>
    <property type="match status" value="1"/>
</dbReference>